<sequence>MTRIYVINIPSSEMRRGNIEKQLKSINLNYEFFDAIDGRKQKEHPLFSRYNEEYNEKSLGRTLSYGQLGCFASHYLLWQKCRKLNESIIILEDDALFDIEIFNEFYKESTSLSDNYECVRLFENKKRKYKADKIKNFKNFSIANFSVGHRSATGYFLTPSGAKKLLGNCDKWKVPVDIYMDQAWIHNVECLGTIPACLTNDPRFDSDIGYEKENKSLSMIFKRELFNLKQLINRTIYNIMKNERK</sequence>
<accession>A0A2T3KXX2</accession>
<dbReference type="EMBL" id="PYNS01000003">
    <property type="protein sequence ID" value="PSV12476.1"/>
    <property type="molecule type" value="Genomic_DNA"/>
</dbReference>
<feature type="domain" description="Glycosyl transferase family 25" evidence="1">
    <location>
        <begin position="1"/>
        <end position="180"/>
    </location>
</feature>
<evidence type="ECO:0000259" key="1">
    <source>
        <dbReference type="Pfam" id="PF01755"/>
    </source>
</evidence>
<dbReference type="CDD" id="cd06532">
    <property type="entry name" value="Glyco_transf_25"/>
    <property type="match status" value="1"/>
</dbReference>
<dbReference type="RefSeq" id="WP_107184490.1">
    <property type="nucleotide sequence ID" value="NZ_CP131575.1"/>
</dbReference>
<reference evidence="2 3" key="1">
    <citation type="submission" date="2018-03" db="EMBL/GenBank/DDBJ databases">
        <title>Whole genome sequencing of Histamine producing bacteria.</title>
        <authorList>
            <person name="Butler K."/>
        </authorList>
    </citation>
    <scope>NUCLEOTIDE SEQUENCE [LARGE SCALE GENOMIC DNA]</scope>
    <source>
        <strain evidence="2 3">Res.4.1</strain>
    </source>
</reference>
<evidence type="ECO:0000313" key="2">
    <source>
        <dbReference type="EMBL" id="PSV12476.1"/>
    </source>
</evidence>
<dbReference type="AlphaFoldDB" id="A0A2T3KXX2"/>
<proteinExistence type="predicted"/>
<dbReference type="InterPro" id="IPR002654">
    <property type="entry name" value="Glyco_trans_25"/>
</dbReference>
<protein>
    <submittedName>
        <fullName evidence="2">Epitope biosynthesis protein</fullName>
    </submittedName>
</protein>
<name>A0A2T3KXX2_PHOLD</name>
<dbReference type="Pfam" id="PF01755">
    <property type="entry name" value="Glyco_transf_25"/>
    <property type="match status" value="1"/>
</dbReference>
<evidence type="ECO:0000313" key="3">
    <source>
        <dbReference type="Proteomes" id="UP000240530"/>
    </source>
</evidence>
<comment type="caution">
    <text evidence="2">The sequence shown here is derived from an EMBL/GenBank/DDBJ whole genome shotgun (WGS) entry which is preliminary data.</text>
</comment>
<gene>
    <name evidence="2" type="ORF">C0W93_05480</name>
</gene>
<organism evidence="2 3">
    <name type="scientific">Photobacterium leiognathi subsp. mandapamensis</name>
    <name type="common">Photobacterium mandapamensis</name>
    <dbReference type="NCBI Taxonomy" id="48408"/>
    <lineage>
        <taxon>Bacteria</taxon>
        <taxon>Pseudomonadati</taxon>
        <taxon>Pseudomonadota</taxon>
        <taxon>Gammaproteobacteria</taxon>
        <taxon>Vibrionales</taxon>
        <taxon>Vibrionaceae</taxon>
        <taxon>Photobacterium</taxon>
    </lineage>
</organism>
<dbReference type="Proteomes" id="UP000240530">
    <property type="component" value="Unassembled WGS sequence"/>
</dbReference>